<evidence type="ECO:0000259" key="2">
    <source>
        <dbReference type="Pfam" id="PF09588"/>
    </source>
</evidence>
<feature type="region of interest" description="Disordered" evidence="1">
    <location>
        <begin position="1"/>
        <end position="40"/>
    </location>
</feature>
<dbReference type="SUPFAM" id="SSF52980">
    <property type="entry name" value="Restriction endonuclease-like"/>
    <property type="match status" value="1"/>
</dbReference>
<dbReference type="InterPro" id="IPR051703">
    <property type="entry name" value="NF-kappa-B_Signaling_Reg"/>
</dbReference>
<dbReference type="InterPro" id="IPR011335">
    <property type="entry name" value="Restrct_endonuc-II-like"/>
</dbReference>
<accession>A0A9N9SJ59</accession>
<dbReference type="PANTHER" id="PTHR46609:SF8">
    <property type="entry name" value="YQAJ VIRAL RECOMBINASE DOMAIN-CONTAINING PROTEIN"/>
    <property type="match status" value="1"/>
</dbReference>
<dbReference type="EMBL" id="OU896711">
    <property type="protein sequence ID" value="CAG9822110.1"/>
    <property type="molecule type" value="Genomic_DNA"/>
</dbReference>
<keyword evidence="4" id="KW-1185">Reference proteome</keyword>
<dbReference type="AlphaFoldDB" id="A0A9N9SJ59"/>
<dbReference type="Proteomes" id="UP001153737">
    <property type="component" value="Chromosome 5"/>
</dbReference>
<dbReference type="InterPro" id="IPR011604">
    <property type="entry name" value="PDDEXK-like_dom_sf"/>
</dbReference>
<sequence length="223" mass="25514">MKKHIKEREQASKRKQVMLNNSGLKKKVSNDADENYGPQVGKPLEIETEELDCLKKNFLEKLTTTVEDRRIIFNSTLDQTKCQEWYNERRRRLTASNFGRICELRMTTNENKVVNEIINPSFQGNKYTDYGIANEPKAIAELALVLGCDIQPSGLVISEDYQYLAASPDELIDGDFLVEIKCPYTAQNVSPQDAMTQKIIEFAEWKNGQMLLNTNHKSKVNCS</sequence>
<dbReference type="GO" id="GO:0006281">
    <property type="term" value="P:DNA repair"/>
    <property type="evidence" value="ECO:0007669"/>
    <property type="project" value="UniProtKB-ARBA"/>
</dbReference>
<name>A0A9N9SJ59_PHACE</name>
<organism evidence="3 4">
    <name type="scientific">Phaedon cochleariae</name>
    <name type="common">Mustard beetle</name>
    <dbReference type="NCBI Taxonomy" id="80249"/>
    <lineage>
        <taxon>Eukaryota</taxon>
        <taxon>Metazoa</taxon>
        <taxon>Ecdysozoa</taxon>
        <taxon>Arthropoda</taxon>
        <taxon>Hexapoda</taxon>
        <taxon>Insecta</taxon>
        <taxon>Pterygota</taxon>
        <taxon>Neoptera</taxon>
        <taxon>Endopterygota</taxon>
        <taxon>Coleoptera</taxon>
        <taxon>Polyphaga</taxon>
        <taxon>Cucujiformia</taxon>
        <taxon>Chrysomeloidea</taxon>
        <taxon>Chrysomelidae</taxon>
        <taxon>Chrysomelinae</taxon>
        <taxon>Chrysomelini</taxon>
        <taxon>Phaedon</taxon>
    </lineage>
</organism>
<dbReference type="Pfam" id="PF09588">
    <property type="entry name" value="YqaJ"/>
    <property type="match status" value="1"/>
</dbReference>
<protein>
    <recommendedName>
        <fullName evidence="2">YqaJ viral recombinase domain-containing protein</fullName>
    </recommendedName>
</protein>
<evidence type="ECO:0000313" key="3">
    <source>
        <dbReference type="EMBL" id="CAG9822110.1"/>
    </source>
</evidence>
<dbReference type="InterPro" id="IPR019080">
    <property type="entry name" value="YqaJ_viral_recombinase"/>
</dbReference>
<feature type="domain" description="YqaJ viral recombinase" evidence="2">
    <location>
        <begin position="84"/>
        <end position="193"/>
    </location>
</feature>
<gene>
    <name evidence="3" type="ORF">PHAECO_LOCUS9737</name>
</gene>
<proteinExistence type="predicted"/>
<evidence type="ECO:0000256" key="1">
    <source>
        <dbReference type="SAM" id="MobiDB-lite"/>
    </source>
</evidence>
<reference evidence="3" key="2">
    <citation type="submission" date="2022-10" db="EMBL/GenBank/DDBJ databases">
        <authorList>
            <consortium name="ENA_rothamsted_submissions"/>
            <consortium name="culmorum"/>
            <person name="King R."/>
        </authorList>
    </citation>
    <scope>NUCLEOTIDE SEQUENCE</scope>
</reference>
<dbReference type="OrthoDB" id="8194943at2759"/>
<dbReference type="PANTHER" id="PTHR46609">
    <property type="entry name" value="EXONUCLEASE, PHAGE-TYPE/RECB, C-TERMINAL DOMAIN-CONTAINING PROTEIN"/>
    <property type="match status" value="1"/>
</dbReference>
<evidence type="ECO:0000313" key="4">
    <source>
        <dbReference type="Proteomes" id="UP001153737"/>
    </source>
</evidence>
<feature type="compositionally biased region" description="Basic and acidic residues" evidence="1">
    <location>
        <begin position="1"/>
        <end position="12"/>
    </location>
</feature>
<reference evidence="3" key="1">
    <citation type="submission" date="2022-01" db="EMBL/GenBank/DDBJ databases">
        <authorList>
            <person name="King R."/>
        </authorList>
    </citation>
    <scope>NUCLEOTIDE SEQUENCE</scope>
</reference>
<dbReference type="CDD" id="cd22343">
    <property type="entry name" value="PDDEXK_lambda_exonuclease-like"/>
    <property type="match status" value="1"/>
</dbReference>
<dbReference type="Gene3D" id="3.90.320.10">
    <property type="match status" value="1"/>
</dbReference>